<evidence type="ECO:0000256" key="17">
    <source>
        <dbReference type="SAM" id="Coils"/>
    </source>
</evidence>
<dbReference type="PRINTS" id="PR00661">
    <property type="entry name" value="ERMFAMILY"/>
</dbReference>
<evidence type="ECO:0000256" key="7">
    <source>
        <dbReference type="ARBA" id="ARBA00022553"/>
    </source>
</evidence>
<dbReference type="GO" id="GO:1900180">
    <property type="term" value="P:regulation of protein localization to nucleus"/>
    <property type="evidence" value="ECO:0007669"/>
    <property type="project" value="Ensembl"/>
</dbReference>
<dbReference type="CDD" id="cd14473">
    <property type="entry name" value="FERM_B-lobe"/>
    <property type="match status" value="1"/>
</dbReference>
<dbReference type="InterPro" id="IPR000798">
    <property type="entry name" value="Ez/rad/moesin-like"/>
</dbReference>
<dbReference type="InterPro" id="IPR011259">
    <property type="entry name" value="ERM_C_dom"/>
</dbReference>
<sequence>MAGAIASRMSFSSLKRKQPKTFTVRIITMDAEMEFNCEVKWKGKDLFDLVCRTLGLRETWFFGLQYMIKDTVAWLKMDKKVLDHDVPKEEPVTFHFSAKFYPENAEEELVQEITQHLFFLQVKKQILDEKIYCPPEASVLLASYAVQAKYGDYDPSVHKRGFLAQEELLPKRVINLYQMTPEMWEERITAWYAEHRGRARDEAEMEYLKIAQDLEMYGVNYFAIRNKKGTELLLGVDALGLHIYDPENRLTPKISFPWNEIRNISYSDKEFTIKPLDKKIDVFKFNSSKLRVNKLILQLCIGNHDLFMRRRKADSLEVQQMKAQAREEKARKQMERQRLAREKQMREEAERTRDELERRLLQLKEEATMANEALMRSEETADLLAEKAQITEEEAKLLAQKAAEAEQEMQRIKATAIRTEEEKRLMEQKVLEAEMLALKMAEESERRSEGNALCLLLSFIRRAKQKLLEITSKTSYTQPMNSSTMALSAYLPNFNLISESLSFDFKDTDMKRLSMEIEKEKVEYMEKSKHLQEQLNELKTEIEALKLKERETAMDILHNENADRGNSKNNTIKKVPGTCVFYLI</sequence>
<dbReference type="PANTHER" id="PTHR23281">
    <property type="entry name" value="MERLIN/MOESIN/EZRIN/RADIXIN"/>
    <property type="match status" value="1"/>
</dbReference>
<dbReference type="GO" id="GO:0042981">
    <property type="term" value="P:regulation of apoptotic process"/>
    <property type="evidence" value="ECO:0007669"/>
    <property type="project" value="Ensembl"/>
</dbReference>
<evidence type="ECO:0000256" key="8">
    <source>
        <dbReference type="ARBA" id="ARBA00022843"/>
    </source>
</evidence>
<dbReference type="GO" id="GO:0003779">
    <property type="term" value="F:actin binding"/>
    <property type="evidence" value="ECO:0007669"/>
    <property type="project" value="InterPro"/>
</dbReference>
<dbReference type="Gene3D" id="2.30.29.30">
    <property type="entry name" value="Pleckstrin-homology domain (PH domain)/Phosphotyrosine-binding domain (PTB)"/>
    <property type="match status" value="1"/>
</dbReference>
<dbReference type="GO" id="GO:0001726">
    <property type="term" value="C:ruffle"/>
    <property type="evidence" value="ECO:0007669"/>
    <property type="project" value="Ensembl"/>
</dbReference>
<evidence type="ECO:0000256" key="10">
    <source>
        <dbReference type="ARBA" id="ARBA00023242"/>
    </source>
</evidence>
<dbReference type="Pfam" id="PF00769">
    <property type="entry name" value="ERM_C"/>
    <property type="match status" value="1"/>
</dbReference>
<dbReference type="GO" id="GO:0005730">
    <property type="term" value="C:nucleolus"/>
    <property type="evidence" value="ECO:0007669"/>
    <property type="project" value="Ensembl"/>
</dbReference>
<dbReference type="InterPro" id="IPR029071">
    <property type="entry name" value="Ubiquitin-like_domsf"/>
</dbReference>
<feature type="binding site" evidence="16">
    <location>
        <begin position="76"/>
        <end position="79"/>
    </location>
    <ligand>
        <name>a 1,2-diacyl-sn-glycero-3-phospho-(1D-myo-inositol)</name>
        <dbReference type="ChEBI" id="CHEBI:57880"/>
    </ligand>
</feature>
<evidence type="ECO:0000313" key="19">
    <source>
        <dbReference type="Ensembl" id="ENSSPUP00000000203.1"/>
    </source>
</evidence>
<dbReference type="PIRSF" id="PIRSF002305">
    <property type="entry name" value="ERM"/>
    <property type="match status" value="1"/>
</dbReference>
<dbReference type="GO" id="GO:0043409">
    <property type="term" value="P:negative regulation of MAPK cascade"/>
    <property type="evidence" value="ECO:0007669"/>
    <property type="project" value="Ensembl"/>
</dbReference>
<dbReference type="FunFam" id="3.10.20.90:FF:000103">
    <property type="entry name" value="Merlin isoform 2"/>
    <property type="match status" value="1"/>
</dbReference>
<proteinExistence type="predicted"/>
<dbReference type="GO" id="GO:0045177">
    <property type="term" value="C:apical part of cell"/>
    <property type="evidence" value="ECO:0007669"/>
    <property type="project" value="Ensembl"/>
</dbReference>
<dbReference type="PRINTS" id="PR00935">
    <property type="entry name" value="BAND41"/>
</dbReference>
<dbReference type="GO" id="GO:0032154">
    <property type="term" value="C:cleavage furrow"/>
    <property type="evidence" value="ECO:0007669"/>
    <property type="project" value="Ensembl"/>
</dbReference>
<dbReference type="GO" id="GO:0030036">
    <property type="term" value="P:actin cytoskeleton organization"/>
    <property type="evidence" value="ECO:0007669"/>
    <property type="project" value="Ensembl"/>
</dbReference>
<dbReference type="FunFam" id="1.20.80.10:FF:000002">
    <property type="entry name" value="radixin isoform X1"/>
    <property type="match status" value="1"/>
</dbReference>
<dbReference type="GO" id="GO:0007420">
    <property type="term" value="P:brain development"/>
    <property type="evidence" value="ECO:0007669"/>
    <property type="project" value="Ensembl"/>
</dbReference>
<dbReference type="GO" id="GO:0033687">
    <property type="term" value="P:osteoblast proliferation"/>
    <property type="evidence" value="ECO:0007669"/>
    <property type="project" value="Ensembl"/>
</dbReference>
<dbReference type="Gene3D" id="3.10.20.90">
    <property type="entry name" value="Phosphatidylinositol 3-kinase Catalytic Subunit, Chain A, domain 1"/>
    <property type="match status" value="1"/>
</dbReference>
<dbReference type="GO" id="GO:0014010">
    <property type="term" value="P:Schwann cell proliferation"/>
    <property type="evidence" value="ECO:0007669"/>
    <property type="project" value="Ensembl"/>
</dbReference>
<evidence type="ECO:0000259" key="18">
    <source>
        <dbReference type="PROSITE" id="PS50057"/>
    </source>
</evidence>
<organism evidence="19 20">
    <name type="scientific">Sphenodon punctatus</name>
    <name type="common">Tuatara</name>
    <name type="synonym">Hatteria punctata</name>
    <dbReference type="NCBI Taxonomy" id="8508"/>
    <lineage>
        <taxon>Eukaryota</taxon>
        <taxon>Metazoa</taxon>
        <taxon>Chordata</taxon>
        <taxon>Craniata</taxon>
        <taxon>Vertebrata</taxon>
        <taxon>Euteleostomi</taxon>
        <taxon>Lepidosauria</taxon>
        <taxon>Sphenodontia</taxon>
        <taxon>Sphenodontidae</taxon>
        <taxon>Sphenodon</taxon>
    </lineage>
</organism>
<dbReference type="AlphaFoldDB" id="A0A8D0G3K8"/>
<dbReference type="GO" id="GO:0045597">
    <property type="term" value="P:positive regulation of cell differentiation"/>
    <property type="evidence" value="ECO:0007669"/>
    <property type="project" value="Ensembl"/>
</dbReference>
<evidence type="ECO:0000256" key="11">
    <source>
        <dbReference type="ARBA" id="ARBA00023273"/>
    </source>
</evidence>
<dbReference type="Proteomes" id="UP000694392">
    <property type="component" value="Unplaced"/>
</dbReference>
<evidence type="ECO:0000256" key="15">
    <source>
        <dbReference type="ARBA" id="ARBA00081139"/>
    </source>
</evidence>
<dbReference type="GO" id="GO:0030864">
    <property type="term" value="C:cortical actin cytoskeleton"/>
    <property type="evidence" value="ECO:0007669"/>
    <property type="project" value="Ensembl"/>
</dbReference>
<dbReference type="GO" id="GO:0022408">
    <property type="term" value="P:negative regulation of cell-cell adhesion"/>
    <property type="evidence" value="ECO:0007669"/>
    <property type="project" value="Ensembl"/>
</dbReference>
<dbReference type="GO" id="GO:0000165">
    <property type="term" value="P:MAPK cascade"/>
    <property type="evidence" value="ECO:0007669"/>
    <property type="project" value="Ensembl"/>
</dbReference>
<dbReference type="Pfam" id="PF00373">
    <property type="entry name" value="FERM_M"/>
    <property type="match status" value="1"/>
</dbReference>
<evidence type="ECO:0000256" key="1">
    <source>
        <dbReference type="ARBA" id="ARBA00004123"/>
    </source>
</evidence>
<dbReference type="InterPro" id="IPR018980">
    <property type="entry name" value="FERM_PH-like_C"/>
</dbReference>
<dbReference type="GO" id="GO:0070306">
    <property type="term" value="P:lens fiber cell differentiation"/>
    <property type="evidence" value="ECO:0007669"/>
    <property type="project" value="Ensembl"/>
</dbReference>
<evidence type="ECO:0000256" key="14">
    <source>
        <dbReference type="ARBA" id="ARBA00079831"/>
    </source>
</evidence>
<protein>
    <recommendedName>
        <fullName evidence="12">Merlin</fullName>
    </recommendedName>
    <alternativeName>
        <fullName evidence="15">Moesin-ezrin-radixin-like protein</fullName>
    </alternativeName>
    <alternativeName>
        <fullName evidence="13">Neurofibromin-2</fullName>
    </alternativeName>
    <alternativeName>
        <fullName evidence="14">Schwannomin</fullName>
    </alternativeName>
</protein>
<keyword evidence="8" id="KW-0832">Ubl conjugation</keyword>
<dbReference type="InterPro" id="IPR011993">
    <property type="entry name" value="PH-like_dom_sf"/>
</dbReference>
<dbReference type="GO" id="GO:0031647">
    <property type="term" value="P:regulation of protein stability"/>
    <property type="evidence" value="ECO:0007669"/>
    <property type="project" value="Ensembl"/>
</dbReference>
<dbReference type="GO" id="GO:0051496">
    <property type="term" value="P:positive regulation of stress fiber assembly"/>
    <property type="evidence" value="ECO:0007669"/>
    <property type="project" value="Ensembl"/>
</dbReference>
<dbReference type="InterPro" id="IPR008954">
    <property type="entry name" value="Moesin_tail_sf"/>
</dbReference>
<dbReference type="GO" id="GO:0072091">
    <property type="term" value="P:regulation of stem cell proliferation"/>
    <property type="evidence" value="ECO:0007669"/>
    <property type="project" value="Ensembl"/>
</dbReference>
<name>A0A8D0G3K8_SPHPU</name>
<dbReference type="PROSITE" id="PS00661">
    <property type="entry name" value="FERM_2"/>
    <property type="match status" value="1"/>
</dbReference>
<dbReference type="GeneTree" id="ENSGT01020000230354"/>
<dbReference type="GO" id="GO:0005829">
    <property type="term" value="C:cytosol"/>
    <property type="evidence" value="ECO:0007669"/>
    <property type="project" value="Ensembl"/>
</dbReference>
<dbReference type="InterPro" id="IPR011174">
    <property type="entry name" value="ERM"/>
</dbReference>
<evidence type="ECO:0000256" key="12">
    <source>
        <dbReference type="ARBA" id="ARBA00068711"/>
    </source>
</evidence>
<keyword evidence="9" id="KW-0472">Membrane</keyword>
<dbReference type="GO" id="GO:0001707">
    <property type="term" value="P:mesoderm formation"/>
    <property type="evidence" value="ECO:0007669"/>
    <property type="project" value="Ensembl"/>
</dbReference>
<dbReference type="GO" id="GO:0030175">
    <property type="term" value="C:filopodium"/>
    <property type="evidence" value="ECO:0007669"/>
    <property type="project" value="Ensembl"/>
</dbReference>
<dbReference type="InterPro" id="IPR018979">
    <property type="entry name" value="FERM_N"/>
</dbReference>
<dbReference type="GO" id="GO:0051726">
    <property type="term" value="P:regulation of cell cycle"/>
    <property type="evidence" value="ECO:0007669"/>
    <property type="project" value="Ensembl"/>
</dbReference>
<dbReference type="GO" id="GO:0033689">
    <property type="term" value="P:negative regulation of osteoblast proliferation"/>
    <property type="evidence" value="ECO:0007669"/>
    <property type="project" value="Ensembl"/>
</dbReference>
<evidence type="ECO:0000256" key="13">
    <source>
        <dbReference type="ARBA" id="ARBA00077870"/>
    </source>
</evidence>
<evidence type="ECO:0000256" key="9">
    <source>
        <dbReference type="ARBA" id="ARBA00023136"/>
    </source>
</evidence>
<feature type="coiled-coil region" evidence="17">
    <location>
        <begin position="514"/>
        <end position="555"/>
    </location>
</feature>
<dbReference type="GO" id="GO:0007398">
    <property type="term" value="P:ectoderm development"/>
    <property type="evidence" value="ECO:0007669"/>
    <property type="project" value="Ensembl"/>
</dbReference>
<dbReference type="PROSITE" id="PS50057">
    <property type="entry name" value="FERM_3"/>
    <property type="match status" value="1"/>
</dbReference>
<evidence type="ECO:0000256" key="3">
    <source>
        <dbReference type="ARBA" id="ARBA00004316"/>
    </source>
</evidence>
<dbReference type="GO" id="GO:0005769">
    <property type="term" value="C:early endosome"/>
    <property type="evidence" value="ECO:0007669"/>
    <property type="project" value="Ensembl"/>
</dbReference>
<dbReference type="InterPro" id="IPR019748">
    <property type="entry name" value="FERM_central"/>
</dbReference>
<dbReference type="InterPro" id="IPR019749">
    <property type="entry name" value="Band_41_domain"/>
</dbReference>
<feature type="domain" description="FERM" evidence="18">
    <location>
        <begin position="22"/>
        <end position="311"/>
    </location>
</feature>
<dbReference type="SUPFAM" id="SSF48678">
    <property type="entry name" value="Moesin tail domain"/>
    <property type="match status" value="1"/>
</dbReference>
<dbReference type="Gene3D" id="1.20.80.10">
    <property type="match status" value="1"/>
</dbReference>
<dbReference type="GO" id="GO:0044297">
    <property type="term" value="C:cell body"/>
    <property type="evidence" value="ECO:0007669"/>
    <property type="project" value="Ensembl"/>
</dbReference>
<dbReference type="SUPFAM" id="SSF54236">
    <property type="entry name" value="Ubiquitin-like"/>
    <property type="match status" value="1"/>
</dbReference>
<feature type="binding site" evidence="16">
    <location>
        <position position="294"/>
    </location>
    <ligand>
        <name>a 1,2-diacyl-sn-glycero-3-phospho-(1D-myo-inositol)</name>
        <dbReference type="ChEBI" id="CHEBI:57880"/>
    </ligand>
</feature>
<dbReference type="InterPro" id="IPR019747">
    <property type="entry name" value="FERM_CS"/>
</dbReference>
<dbReference type="CDD" id="cd13194">
    <property type="entry name" value="FERM_C_ERM"/>
    <property type="match status" value="1"/>
</dbReference>
<dbReference type="OMA" id="AEESERX"/>
<dbReference type="Pfam" id="PF20492">
    <property type="entry name" value="ERM_helical"/>
    <property type="match status" value="1"/>
</dbReference>
<dbReference type="GO" id="GO:0046426">
    <property type="term" value="P:negative regulation of receptor signaling pathway via JAK-STAT"/>
    <property type="evidence" value="ECO:0007669"/>
    <property type="project" value="Ensembl"/>
</dbReference>
<evidence type="ECO:0000313" key="20">
    <source>
        <dbReference type="Proteomes" id="UP000694392"/>
    </source>
</evidence>
<comment type="subcellular location">
    <subcellularLocation>
        <location evidence="2">Cell membrane</location>
        <topology evidence="2">Peripheral membrane protein</topology>
    </subcellularLocation>
    <subcellularLocation>
        <location evidence="3">Cell projection</location>
    </subcellularLocation>
    <subcellularLocation>
        <location evidence="4">Cytoplasm</location>
    </subcellularLocation>
    <subcellularLocation>
        <location evidence="1">Nucleus</location>
    </subcellularLocation>
</comment>
<dbReference type="CDD" id="cd17186">
    <property type="entry name" value="FERM_F1_Merlin"/>
    <property type="match status" value="1"/>
</dbReference>
<dbReference type="GO" id="GO:0010626">
    <property type="term" value="P:negative regulation of Schwann cell proliferation"/>
    <property type="evidence" value="ECO:0007669"/>
    <property type="project" value="Ensembl"/>
</dbReference>
<reference evidence="19" key="2">
    <citation type="submission" date="2025-09" db="UniProtKB">
        <authorList>
            <consortium name="Ensembl"/>
        </authorList>
    </citation>
    <scope>IDENTIFICATION</scope>
</reference>
<dbReference type="Gene3D" id="1.20.5.450">
    <property type="match status" value="1"/>
</dbReference>
<dbReference type="Gene3D" id="6.10.360.10">
    <property type="match status" value="1"/>
</dbReference>
<dbReference type="Pfam" id="PF09380">
    <property type="entry name" value="FERM_C"/>
    <property type="match status" value="1"/>
</dbReference>
<dbReference type="GO" id="GO:0042475">
    <property type="term" value="P:odontogenesis of dentin-containing tooth"/>
    <property type="evidence" value="ECO:0007669"/>
    <property type="project" value="Ensembl"/>
</dbReference>
<evidence type="ECO:0000256" key="6">
    <source>
        <dbReference type="ARBA" id="ARBA00022490"/>
    </source>
</evidence>
<dbReference type="SMART" id="SM01196">
    <property type="entry name" value="FERM_C"/>
    <property type="match status" value="1"/>
</dbReference>
<dbReference type="GO" id="GO:0035330">
    <property type="term" value="P:regulation of hippo signaling"/>
    <property type="evidence" value="ECO:0007669"/>
    <property type="project" value="Ensembl"/>
</dbReference>
<keyword evidence="11" id="KW-0966">Cell projection</keyword>
<dbReference type="GO" id="GO:0043005">
    <property type="term" value="C:neuron projection"/>
    <property type="evidence" value="ECO:0007669"/>
    <property type="project" value="Ensembl"/>
</dbReference>
<keyword evidence="10" id="KW-0539">Nucleus</keyword>
<evidence type="ECO:0000256" key="5">
    <source>
        <dbReference type="ARBA" id="ARBA00022475"/>
    </source>
</evidence>
<gene>
    <name evidence="19" type="primary">NF2</name>
</gene>
<dbReference type="InterPro" id="IPR041789">
    <property type="entry name" value="ERM_FERM_C"/>
</dbReference>
<keyword evidence="7" id="KW-0597">Phosphoprotein</keyword>
<dbReference type="InterPro" id="IPR046810">
    <property type="entry name" value="ERM_helical"/>
</dbReference>
<reference evidence="19" key="1">
    <citation type="submission" date="2025-08" db="UniProtKB">
        <authorList>
            <consortium name="Ensembl"/>
        </authorList>
    </citation>
    <scope>IDENTIFICATION</scope>
</reference>
<dbReference type="FunFam" id="2.30.29.30:FF:000003">
    <property type="entry name" value="Radixin isoform 1"/>
    <property type="match status" value="1"/>
</dbReference>
<dbReference type="InterPro" id="IPR014352">
    <property type="entry name" value="FERM/acyl-CoA-bd_prot_sf"/>
</dbReference>
<dbReference type="GO" id="GO:0048471">
    <property type="term" value="C:perinuclear region of cytoplasm"/>
    <property type="evidence" value="ECO:0007669"/>
    <property type="project" value="Ensembl"/>
</dbReference>
<dbReference type="FunFam" id="1.20.5.450:FF:000001">
    <property type="entry name" value="radixin isoform X2"/>
    <property type="match status" value="1"/>
</dbReference>
<feature type="coiled-coil region" evidence="17">
    <location>
        <begin position="313"/>
        <end position="429"/>
    </location>
</feature>
<dbReference type="GO" id="GO:0030027">
    <property type="term" value="C:lamellipodium"/>
    <property type="evidence" value="ECO:0007669"/>
    <property type="project" value="Ensembl"/>
</dbReference>
<keyword evidence="20" id="KW-1185">Reference proteome</keyword>
<dbReference type="GO" id="GO:0045216">
    <property type="term" value="P:cell-cell junction organization"/>
    <property type="evidence" value="ECO:0007669"/>
    <property type="project" value="Ensembl"/>
</dbReference>
<evidence type="ECO:0000256" key="4">
    <source>
        <dbReference type="ARBA" id="ARBA00004496"/>
    </source>
</evidence>
<dbReference type="SMART" id="SM00295">
    <property type="entry name" value="B41"/>
    <property type="match status" value="1"/>
</dbReference>
<dbReference type="Pfam" id="PF09379">
    <property type="entry name" value="FERM_N"/>
    <property type="match status" value="1"/>
</dbReference>
<evidence type="ECO:0000256" key="2">
    <source>
        <dbReference type="ARBA" id="ARBA00004202"/>
    </source>
</evidence>
<keyword evidence="17" id="KW-0175">Coiled coil</keyword>
<dbReference type="Ensembl" id="ENSSPUT00000000221.1">
    <property type="protein sequence ID" value="ENSSPUP00000000203.1"/>
    <property type="gene ID" value="ENSSPUG00000000141.1"/>
</dbReference>
<dbReference type="InterPro" id="IPR035963">
    <property type="entry name" value="FERM_2"/>
</dbReference>
<keyword evidence="5" id="KW-1003">Cell membrane</keyword>
<evidence type="ECO:0000256" key="16">
    <source>
        <dbReference type="PIRSR" id="PIRSR002305-1"/>
    </source>
</evidence>
<keyword evidence="6" id="KW-0963">Cytoplasm</keyword>
<dbReference type="InterPro" id="IPR000299">
    <property type="entry name" value="FERM_domain"/>
</dbReference>
<dbReference type="SUPFAM" id="SSF50729">
    <property type="entry name" value="PH domain-like"/>
    <property type="match status" value="1"/>
</dbReference>
<dbReference type="SUPFAM" id="SSF47031">
    <property type="entry name" value="Second domain of FERM"/>
    <property type="match status" value="1"/>
</dbReference>
<dbReference type="PROSITE" id="PS00660">
    <property type="entry name" value="FERM_1"/>
    <property type="match status" value="1"/>
</dbReference>
<dbReference type="GO" id="GO:0005912">
    <property type="term" value="C:adherens junction"/>
    <property type="evidence" value="ECO:0007669"/>
    <property type="project" value="Ensembl"/>
</dbReference>
<accession>A0A8D0G3K8</accession>
<dbReference type="GO" id="GO:2000177">
    <property type="term" value="P:regulation of neural precursor cell proliferation"/>
    <property type="evidence" value="ECO:0007669"/>
    <property type="project" value="Ensembl"/>
</dbReference>